<organism evidence="3 4">
    <name type="scientific">Coniophora puteana (strain RWD-64-598)</name>
    <name type="common">Brown rot fungus</name>
    <dbReference type="NCBI Taxonomy" id="741705"/>
    <lineage>
        <taxon>Eukaryota</taxon>
        <taxon>Fungi</taxon>
        <taxon>Dikarya</taxon>
        <taxon>Basidiomycota</taxon>
        <taxon>Agaricomycotina</taxon>
        <taxon>Agaricomycetes</taxon>
        <taxon>Agaricomycetidae</taxon>
        <taxon>Boletales</taxon>
        <taxon>Coniophorineae</taxon>
        <taxon>Coniophoraceae</taxon>
        <taxon>Coniophora</taxon>
    </lineage>
</organism>
<accession>A0A5M3MRZ1</accession>
<dbReference type="AlphaFoldDB" id="A0A5M3MRZ1"/>
<protein>
    <submittedName>
        <fullName evidence="3">Uncharacterized protein</fullName>
    </submittedName>
</protein>
<proteinExistence type="predicted"/>
<feature type="compositionally biased region" description="Polar residues" evidence="1">
    <location>
        <begin position="1"/>
        <end position="13"/>
    </location>
</feature>
<sequence length="89" mass="9904">MASTTQTPMQENAQFERENEKDVGRREWDADTGHRRDSRKFLHQLCPAQSSMDVRLEEPRTYQKLPACGVGVGAVLVTVGSSLVALAFP</sequence>
<feature type="compositionally biased region" description="Basic and acidic residues" evidence="1">
    <location>
        <begin position="14"/>
        <end position="34"/>
    </location>
</feature>
<keyword evidence="2" id="KW-0472">Membrane</keyword>
<feature type="region of interest" description="Disordered" evidence="1">
    <location>
        <begin position="1"/>
        <end position="34"/>
    </location>
</feature>
<dbReference type="GeneID" id="19210263"/>
<keyword evidence="2" id="KW-0812">Transmembrane</keyword>
<dbReference type="KEGG" id="cput:CONPUDRAFT_81572"/>
<keyword evidence="2" id="KW-1133">Transmembrane helix</keyword>
<reference evidence="4" key="1">
    <citation type="journal article" date="2012" name="Science">
        <title>The Paleozoic origin of enzymatic lignin decomposition reconstructed from 31 fungal genomes.</title>
        <authorList>
            <person name="Floudas D."/>
            <person name="Binder M."/>
            <person name="Riley R."/>
            <person name="Barry K."/>
            <person name="Blanchette R.A."/>
            <person name="Henrissat B."/>
            <person name="Martinez A.T."/>
            <person name="Otillar R."/>
            <person name="Spatafora J.W."/>
            <person name="Yadav J.S."/>
            <person name="Aerts A."/>
            <person name="Benoit I."/>
            <person name="Boyd A."/>
            <person name="Carlson A."/>
            <person name="Copeland A."/>
            <person name="Coutinho P.M."/>
            <person name="de Vries R.P."/>
            <person name="Ferreira P."/>
            <person name="Findley K."/>
            <person name="Foster B."/>
            <person name="Gaskell J."/>
            <person name="Glotzer D."/>
            <person name="Gorecki P."/>
            <person name="Heitman J."/>
            <person name="Hesse C."/>
            <person name="Hori C."/>
            <person name="Igarashi K."/>
            <person name="Jurgens J.A."/>
            <person name="Kallen N."/>
            <person name="Kersten P."/>
            <person name="Kohler A."/>
            <person name="Kuees U."/>
            <person name="Kumar T.K.A."/>
            <person name="Kuo A."/>
            <person name="LaButti K."/>
            <person name="Larrondo L.F."/>
            <person name="Lindquist E."/>
            <person name="Ling A."/>
            <person name="Lombard V."/>
            <person name="Lucas S."/>
            <person name="Lundell T."/>
            <person name="Martin R."/>
            <person name="McLaughlin D.J."/>
            <person name="Morgenstern I."/>
            <person name="Morin E."/>
            <person name="Murat C."/>
            <person name="Nagy L.G."/>
            <person name="Nolan M."/>
            <person name="Ohm R.A."/>
            <person name="Patyshakuliyeva A."/>
            <person name="Rokas A."/>
            <person name="Ruiz-Duenas F.J."/>
            <person name="Sabat G."/>
            <person name="Salamov A."/>
            <person name="Samejima M."/>
            <person name="Schmutz J."/>
            <person name="Slot J.C."/>
            <person name="St John F."/>
            <person name="Stenlid J."/>
            <person name="Sun H."/>
            <person name="Sun S."/>
            <person name="Syed K."/>
            <person name="Tsang A."/>
            <person name="Wiebenga A."/>
            <person name="Young D."/>
            <person name="Pisabarro A."/>
            <person name="Eastwood D.C."/>
            <person name="Martin F."/>
            <person name="Cullen D."/>
            <person name="Grigoriev I.V."/>
            <person name="Hibbett D.S."/>
        </authorList>
    </citation>
    <scope>NUCLEOTIDE SEQUENCE [LARGE SCALE GENOMIC DNA]</scope>
    <source>
        <strain evidence="4">RWD-64-598 SS2</strain>
    </source>
</reference>
<evidence type="ECO:0000256" key="1">
    <source>
        <dbReference type="SAM" id="MobiDB-lite"/>
    </source>
</evidence>
<keyword evidence="4" id="KW-1185">Reference proteome</keyword>
<feature type="non-terminal residue" evidence="3">
    <location>
        <position position="89"/>
    </location>
</feature>
<feature type="transmembrane region" description="Helical" evidence="2">
    <location>
        <begin position="65"/>
        <end position="88"/>
    </location>
</feature>
<evidence type="ECO:0000256" key="2">
    <source>
        <dbReference type="SAM" id="Phobius"/>
    </source>
</evidence>
<evidence type="ECO:0000313" key="4">
    <source>
        <dbReference type="Proteomes" id="UP000053558"/>
    </source>
</evidence>
<evidence type="ECO:0000313" key="3">
    <source>
        <dbReference type="EMBL" id="EIW81918.1"/>
    </source>
</evidence>
<dbReference type="Proteomes" id="UP000053558">
    <property type="component" value="Unassembled WGS sequence"/>
</dbReference>
<name>A0A5M3MRZ1_CONPW</name>
<dbReference type="EMBL" id="JH711577">
    <property type="protein sequence ID" value="EIW81918.1"/>
    <property type="molecule type" value="Genomic_DNA"/>
</dbReference>
<dbReference type="RefSeq" id="XP_007767534.1">
    <property type="nucleotide sequence ID" value="XM_007769344.1"/>
</dbReference>
<comment type="caution">
    <text evidence="3">The sequence shown here is derived from an EMBL/GenBank/DDBJ whole genome shotgun (WGS) entry which is preliminary data.</text>
</comment>
<gene>
    <name evidence="3" type="ORF">CONPUDRAFT_81572</name>
</gene>